<organism evidence="1 2">
    <name type="scientific">Helicobacter pylori X47-2AL</name>
    <dbReference type="NCBI Taxonomy" id="1386083"/>
    <lineage>
        <taxon>Bacteria</taxon>
        <taxon>Pseudomonadati</taxon>
        <taxon>Campylobacterota</taxon>
        <taxon>Epsilonproteobacteria</taxon>
        <taxon>Campylobacterales</taxon>
        <taxon>Helicobacteraceae</taxon>
        <taxon>Helicobacter</taxon>
    </lineage>
</organism>
<evidence type="ECO:0000313" key="2">
    <source>
        <dbReference type="Proteomes" id="UP000017937"/>
    </source>
</evidence>
<dbReference type="EMBL" id="AWNG01000004">
    <property type="protein sequence ID" value="EST41126.1"/>
    <property type="molecule type" value="Genomic_DNA"/>
</dbReference>
<gene>
    <name evidence="1" type="ORF">N871_01200</name>
</gene>
<dbReference type="AlphaFoldDB" id="V6LBR6"/>
<sequence>MFSNMNYPLFNGVNRRVLKKARNLGASKRFKIGL</sequence>
<proteinExistence type="predicted"/>
<dbReference type="Proteomes" id="UP000017937">
    <property type="component" value="Unassembled WGS sequence"/>
</dbReference>
<reference evidence="1 2" key="1">
    <citation type="journal article" date="2013" name="Genome Announc.">
        <title>Draft Genome Sequence of Strain X47-2AL, a Feline Helicobacter pylori Isolate.</title>
        <authorList>
            <person name="Veyrier F.J."/>
            <person name="Ecobichon C."/>
            <person name="Boneca I.G."/>
        </authorList>
    </citation>
    <scope>NUCLEOTIDE SEQUENCE [LARGE SCALE GENOMIC DNA]</scope>
    <source>
        <strain evidence="1 2">X47-2AL</strain>
    </source>
</reference>
<accession>V6LBR6</accession>
<comment type="caution">
    <text evidence="1">The sequence shown here is derived from an EMBL/GenBank/DDBJ whole genome shotgun (WGS) entry which is preliminary data.</text>
</comment>
<protein>
    <submittedName>
        <fullName evidence="1">Uncharacterized protein</fullName>
    </submittedName>
</protein>
<name>V6LBR6_HELPX</name>
<evidence type="ECO:0000313" key="1">
    <source>
        <dbReference type="EMBL" id="EST41126.1"/>
    </source>
</evidence>